<evidence type="ECO:0000256" key="1">
    <source>
        <dbReference type="RuleBase" id="RU368012"/>
    </source>
</evidence>
<evidence type="ECO:0000313" key="4">
    <source>
        <dbReference type="WBParaSite" id="PSU_v2.g10340.t1"/>
    </source>
</evidence>
<dbReference type="GO" id="GO:0032259">
    <property type="term" value="P:methylation"/>
    <property type="evidence" value="ECO:0007669"/>
    <property type="project" value="UniProtKB-KW"/>
</dbReference>
<feature type="domain" description="RrmJ-type SAM-dependent 2'-O-MTase" evidence="2">
    <location>
        <begin position="53"/>
        <end position="284"/>
    </location>
</feature>
<dbReference type="GO" id="GO:0003676">
    <property type="term" value="F:nucleic acid binding"/>
    <property type="evidence" value="ECO:0007669"/>
    <property type="project" value="UniProtKB-UniRule"/>
</dbReference>
<dbReference type="InterPro" id="IPR002877">
    <property type="entry name" value="RNA_MeTrfase_FtsJ_dom"/>
</dbReference>
<comment type="catalytic activity">
    <reaction evidence="1">
        <text>a 5'-end (N(7)-methyl 5'-triphosphoguanosine)-ribonucleoside in mRNA + S-adenosyl-L-methionine = a 5'-end (N(7)-methyl 5'-triphosphoguanosine)-(2'-O-methyl-ribonucleoside) in mRNA + S-adenosyl-L-homocysteine + H(+)</text>
        <dbReference type="Rhea" id="RHEA:67020"/>
        <dbReference type="Rhea" id="RHEA-COMP:17167"/>
        <dbReference type="Rhea" id="RHEA-COMP:17168"/>
        <dbReference type="ChEBI" id="CHEBI:15378"/>
        <dbReference type="ChEBI" id="CHEBI:57856"/>
        <dbReference type="ChEBI" id="CHEBI:59789"/>
        <dbReference type="ChEBI" id="CHEBI:156461"/>
        <dbReference type="ChEBI" id="CHEBI:167609"/>
        <dbReference type="EC" id="2.1.1.57"/>
    </reaction>
</comment>
<comment type="function">
    <text evidence="1">S-adenosyl-L-methionine-dependent methyltransferase that mediates RNA cap1 2'-O-ribose methylation to the 5'-cap structure of RNAs. Methylates the ribose of the first nucleotide of a m(7)GpppG-capped mRNA to produce m(7)GpppNmp (cap1).</text>
</comment>
<proteinExistence type="predicted"/>
<dbReference type="Proteomes" id="UP000887577">
    <property type="component" value="Unplaced"/>
</dbReference>
<dbReference type="WBParaSite" id="PSU_v2.g10340.t1">
    <property type="protein sequence ID" value="PSU_v2.g10340.t1"/>
    <property type="gene ID" value="PSU_v2.g10340"/>
</dbReference>
<dbReference type="GO" id="GO:0004483">
    <property type="term" value="F:methyltransferase cap1 activity"/>
    <property type="evidence" value="ECO:0007669"/>
    <property type="project" value="UniProtKB-UniRule"/>
</dbReference>
<dbReference type="InterPro" id="IPR050851">
    <property type="entry name" value="mRNA_Cap_2O-Ribose_MeTrfase"/>
</dbReference>
<name>A0A914XUX2_9BILA</name>
<dbReference type="InterPro" id="IPR025816">
    <property type="entry name" value="RrmJ-type_MeTrfase"/>
</dbReference>
<dbReference type="PROSITE" id="PS51613">
    <property type="entry name" value="SAM_MT_RRMJ"/>
    <property type="match status" value="1"/>
</dbReference>
<dbReference type="InterPro" id="IPR029063">
    <property type="entry name" value="SAM-dependent_MTases_sf"/>
</dbReference>
<protein>
    <recommendedName>
        <fullName evidence="1">Cap-specific mRNA (nucleoside-2'-O-)-methyltransferase 1</fullName>
        <ecNumber evidence="1">2.1.1.57</ecNumber>
    </recommendedName>
    <alternativeName>
        <fullName evidence="1">Cap1 2'O-ribose methyltransferase 1</fullName>
    </alternativeName>
</protein>
<dbReference type="GO" id="GO:0006370">
    <property type="term" value="P:7-methylguanosine mRNA capping"/>
    <property type="evidence" value="ECO:0007669"/>
    <property type="project" value="UniProtKB-UniRule"/>
</dbReference>
<accession>A0A914XUX2</accession>
<dbReference type="GO" id="GO:0016556">
    <property type="term" value="P:mRNA modification"/>
    <property type="evidence" value="ECO:0007669"/>
    <property type="project" value="UniProtKB-UniRule"/>
</dbReference>
<dbReference type="SUPFAM" id="SSF53335">
    <property type="entry name" value="S-adenosyl-L-methionine-dependent methyltransferases"/>
    <property type="match status" value="1"/>
</dbReference>
<dbReference type="GO" id="GO:0005737">
    <property type="term" value="C:cytoplasm"/>
    <property type="evidence" value="ECO:0007669"/>
    <property type="project" value="TreeGrafter"/>
</dbReference>
<dbReference type="Pfam" id="PF01728">
    <property type="entry name" value="FtsJ"/>
    <property type="match status" value="1"/>
</dbReference>
<reference evidence="4" key="1">
    <citation type="submission" date="2022-11" db="UniProtKB">
        <authorList>
            <consortium name="WormBaseParasite"/>
        </authorList>
    </citation>
    <scope>IDENTIFICATION</scope>
</reference>
<dbReference type="PANTHER" id="PTHR16121:SF0">
    <property type="entry name" value="CAP-SPECIFIC MRNA (NUCLEOSIDE-2'-O-)-METHYLTRANSFERASE 1"/>
    <property type="match status" value="1"/>
</dbReference>
<comment type="subcellular location">
    <subcellularLocation>
        <location evidence="1">Nucleus</location>
    </subcellularLocation>
</comment>
<keyword evidence="1" id="KW-0489">Methyltransferase</keyword>
<dbReference type="EC" id="2.1.1.57" evidence="1"/>
<keyword evidence="1" id="KW-0539">Nucleus</keyword>
<organism evidence="3 4">
    <name type="scientific">Panagrolaimus superbus</name>
    <dbReference type="NCBI Taxonomy" id="310955"/>
    <lineage>
        <taxon>Eukaryota</taxon>
        <taxon>Metazoa</taxon>
        <taxon>Ecdysozoa</taxon>
        <taxon>Nematoda</taxon>
        <taxon>Chromadorea</taxon>
        <taxon>Rhabditida</taxon>
        <taxon>Tylenchina</taxon>
        <taxon>Panagrolaimomorpha</taxon>
        <taxon>Panagrolaimoidea</taxon>
        <taxon>Panagrolaimidae</taxon>
        <taxon>Panagrolaimus</taxon>
    </lineage>
</organism>
<keyword evidence="3" id="KW-1185">Reference proteome</keyword>
<dbReference type="AlphaFoldDB" id="A0A914XUX2"/>
<dbReference type="Gene3D" id="3.40.50.12760">
    <property type="match status" value="1"/>
</dbReference>
<evidence type="ECO:0000313" key="3">
    <source>
        <dbReference type="Proteomes" id="UP000887577"/>
    </source>
</evidence>
<keyword evidence="1" id="KW-0507">mRNA processing</keyword>
<keyword evidence="1" id="KW-0808">Transferase</keyword>
<dbReference type="GO" id="GO:0005634">
    <property type="term" value="C:nucleus"/>
    <property type="evidence" value="ECO:0007669"/>
    <property type="project" value="UniProtKB-SubCell"/>
</dbReference>
<keyword evidence="1" id="KW-0506">mRNA capping</keyword>
<evidence type="ECO:0000259" key="2">
    <source>
        <dbReference type="PROSITE" id="PS51613"/>
    </source>
</evidence>
<dbReference type="PANTHER" id="PTHR16121">
    <property type="entry name" value="CAP-SPECIFIC MRNA (NUCLEOSIDE-2'-O-)-METHYLTRANSFERASE 1-RELATED"/>
    <property type="match status" value="1"/>
</dbReference>
<keyword evidence="1" id="KW-0949">S-adenosyl-L-methionine</keyword>
<sequence>MTKTRVDDEDKYCDPDLSKQIVFEKEDMGNYSQKQKHIMRQTANEYEKVKSAFFQNREAMKLAALDQMFNFVLTNESDEKKRISKNPMLSHHRKTNEFSRDEETFFFADVGGGPGAHAEFLIWRKGFYNARANHPTQPNQMGDYEQKRFTAGSFAFFDTYYGIKGNGDICDPENLKSFERYVKEKTDGKGVHLVVCDGALDPDGRETRQELFHNRLFLCEFISALSLCQIDQGNFVCKLYDTVTPFTVGLIYLMWVAFDEIAICKPVSVRPACSEKFLVCKKLTETGATVIKEYLTYVNEQFDNLPEGMDITQVVPKSRLDLDARFVKFIMEHNRKVFLGQINSLQFYKKCLKNSNLAPKNQNEARVEALKYWNIPDISRDVTIGYEHMSDIFNKFSRGFDLKRFYHIFAYSDQSTFRTLPRLNGAQNVLSEFAVQMLNSGEHRILMSDNRGYIHILQPNNQMIKGMKNAEFNGFPPRSIVLIQHKKGNFGPEAQNYPIRIIDAAVLANDEVAFLPLFLRLKYAKKFAQNAVVRFNGQRIPLEVTSAYSLGVAQMKSFAENIHGTLKISRLYKKEYNLIWNKDKRCEEIIHTPTMDIVKKESRIYSSFWDNLYLACKVSDWANASYNFTTKIVEIHRKFCISNDLSDAEDDEIVP</sequence>